<sequence length="352" mass="37181">MTRFQSAGRPNASLLRRELLIGAGSMGLVGCSAKATLTASTTPKLDMKQLNGDIAAIAARLRPAVLGAGLMNLESGEVWSLNGERPFPMQSVFKAPLGAYALSEVDAGLLSLDQVFTLDDIDLSPSYSPIADAWPARRDYTARELLVAAVGMSDNTAADILMRRVGGPGALTAWLVGKKIEEVRVDRYERELQPESVGMASFRPAWKGEAAYLAALRSVPPEVRRAAVVRYLADPRDTATPRGMLTFLGMLAAGELISRASTALLLQIMTNTPTGAHRLKAGLPPGATLAHKTGTARTDQGMNPAINDVGIVTLPDKRAYAAAVFLSGSTLDDAARDAAIADVARAMIRGVG</sequence>
<evidence type="ECO:0000256" key="3">
    <source>
        <dbReference type="ARBA" id="ARBA00012865"/>
    </source>
</evidence>
<keyword evidence="6" id="KW-1185">Reference proteome</keyword>
<evidence type="ECO:0000256" key="2">
    <source>
        <dbReference type="ARBA" id="ARBA00009009"/>
    </source>
</evidence>
<keyword evidence="5" id="KW-0378">Hydrolase</keyword>
<dbReference type="SUPFAM" id="SSF56601">
    <property type="entry name" value="beta-lactamase/transpeptidase-like"/>
    <property type="match status" value="1"/>
</dbReference>
<dbReference type="EC" id="3.5.2.6" evidence="3"/>
<dbReference type="Pfam" id="PF13354">
    <property type="entry name" value="Beta-lactamase2"/>
    <property type="match status" value="1"/>
</dbReference>
<dbReference type="EMBL" id="QFYP01000001">
    <property type="protein sequence ID" value="RAK58537.1"/>
    <property type="molecule type" value="Genomic_DNA"/>
</dbReference>
<comment type="catalytic activity">
    <reaction evidence="1">
        <text>a beta-lactam + H2O = a substituted beta-amino acid</text>
        <dbReference type="Rhea" id="RHEA:20401"/>
        <dbReference type="ChEBI" id="CHEBI:15377"/>
        <dbReference type="ChEBI" id="CHEBI:35627"/>
        <dbReference type="ChEBI" id="CHEBI:140347"/>
        <dbReference type="EC" id="3.5.2.6"/>
    </reaction>
</comment>
<dbReference type="RefSeq" id="WP_111455829.1">
    <property type="nucleotide sequence ID" value="NZ_QFYP01000001.1"/>
</dbReference>
<accession>A0A328AV99</accession>
<dbReference type="InterPro" id="IPR045155">
    <property type="entry name" value="Beta-lactam_cat"/>
</dbReference>
<organism evidence="5 6">
    <name type="scientific">Phenylobacterium hankyongense</name>
    <dbReference type="NCBI Taxonomy" id="1813876"/>
    <lineage>
        <taxon>Bacteria</taxon>
        <taxon>Pseudomonadati</taxon>
        <taxon>Pseudomonadota</taxon>
        <taxon>Alphaproteobacteria</taxon>
        <taxon>Caulobacterales</taxon>
        <taxon>Caulobacteraceae</taxon>
        <taxon>Phenylobacterium</taxon>
    </lineage>
</organism>
<evidence type="ECO:0000259" key="4">
    <source>
        <dbReference type="Pfam" id="PF13354"/>
    </source>
</evidence>
<comment type="similarity">
    <text evidence="2">Belongs to the class-A beta-lactamase family.</text>
</comment>
<reference evidence="6" key="1">
    <citation type="submission" date="2018-05" db="EMBL/GenBank/DDBJ databases">
        <authorList>
            <person name="Li X."/>
        </authorList>
    </citation>
    <scope>NUCLEOTIDE SEQUENCE [LARGE SCALE GENOMIC DNA]</scope>
    <source>
        <strain evidence="6">HKS-05</strain>
    </source>
</reference>
<proteinExistence type="inferred from homology"/>
<dbReference type="PANTHER" id="PTHR35333:SF3">
    <property type="entry name" value="BETA-LACTAMASE-TYPE TRANSPEPTIDASE FOLD CONTAINING PROTEIN"/>
    <property type="match status" value="1"/>
</dbReference>
<dbReference type="PROSITE" id="PS51257">
    <property type="entry name" value="PROKAR_LIPOPROTEIN"/>
    <property type="match status" value="1"/>
</dbReference>
<dbReference type="InterPro" id="IPR012338">
    <property type="entry name" value="Beta-lactam/transpept-like"/>
</dbReference>
<evidence type="ECO:0000313" key="6">
    <source>
        <dbReference type="Proteomes" id="UP000249842"/>
    </source>
</evidence>
<dbReference type="InterPro" id="IPR000871">
    <property type="entry name" value="Beta-lactam_class-A"/>
</dbReference>
<dbReference type="GO" id="GO:0008800">
    <property type="term" value="F:beta-lactamase activity"/>
    <property type="evidence" value="ECO:0007669"/>
    <property type="project" value="UniProtKB-EC"/>
</dbReference>
<feature type="domain" description="Beta-lactamase class A catalytic" evidence="4">
    <location>
        <begin position="70"/>
        <end position="325"/>
    </location>
</feature>
<dbReference type="Gene3D" id="3.40.710.10">
    <property type="entry name" value="DD-peptidase/beta-lactamase superfamily"/>
    <property type="match status" value="1"/>
</dbReference>
<name>A0A328AV99_9CAUL</name>
<dbReference type="PRINTS" id="PR00118">
    <property type="entry name" value="BLACTAMASEA"/>
</dbReference>
<evidence type="ECO:0000313" key="5">
    <source>
        <dbReference type="EMBL" id="RAK58537.1"/>
    </source>
</evidence>
<dbReference type="NCBIfam" id="NF033103">
    <property type="entry name" value="bla_class_A"/>
    <property type="match status" value="1"/>
</dbReference>
<protein>
    <recommendedName>
        <fullName evidence="3">beta-lactamase</fullName>
        <ecNumber evidence="3">3.5.2.6</ecNumber>
    </recommendedName>
</protein>
<gene>
    <name evidence="5" type="ORF">DJ021_01345</name>
</gene>
<dbReference type="Proteomes" id="UP000249842">
    <property type="component" value="Unassembled WGS sequence"/>
</dbReference>
<dbReference type="PANTHER" id="PTHR35333">
    <property type="entry name" value="BETA-LACTAMASE"/>
    <property type="match status" value="1"/>
</dbReference>
<dbReference type="GO" id="GO:0030655">
    <property type="term" value="P:beta-lactam antibiotic catabolic process"/>
    <property type="evidence" value="ECO:0007669"/>
    <property type="project" value="InterPro"/>
</dbReference>
<dbReference type="OrthoDB" id="9784149at2"/>
<dbReference type="GO" id="GO:0046677">
    <property type="term" value="P:response to antibiotic"/>
    <property type="evidence" value="ECO:0007669"/>
    <property type="project" value="InterPro"/>
</dbReference>
<evidence type="ECO:0000256" key="1">
    <source>
        <dbReference type="ARBA" id="ARBA00001526"/>
    </source>
</evidence>
<comment type="caution">
    <text evidence="5">The sequence shown here is derived from an EMBL/GenBank/DDBJ whole genome shotgun (WGS) entry which is preliminary data.</text>
</comment>
<dbReference type="AlphaFoldDB" id="A0A328AV99"/>